<accession>A0AAQ3SQ02</accession>
<evidence type="ECO:0000259" key="3">
    <source>
        <dbReference type="Pfam" id="PF05699"/>
    </source>
</evidence>
<dbReference type="InterPro" id="IPR052035">
    <property type="entry name" value="ZnF_BED_domain_contain"/>
</dbReference>
<dbReference type="GO" id="GO:0046983">
    <property type="term" value="F:protein dimerization activity"/>
    <property type="evidence" value="ECO:0007669"/>
    <property type="project" value="InterPro"/>
</dbReference>
<feature type="domain" description="hAT-like transposase RNase-H fold" evidence="4">
    <location>
        <begin position="506"/>
        <end position="606"/>
    </location>
</feature>
<feature type="region of interest" description="Disordered" evidence="2">
    <location>
        <begin position="129"/>
        <end position="165"/>
    </location>
</feature>
<dbReference type="Proteomes" id="UP001341281">
    <property type="component" value="Chromosome 02"/>
</dbReference>
<reference evidence="5 6" key="1">
    <citation type="submission" date="2024-02" db="EMBL/GenBank/DDBJ databases">
        <title>High-quality chromosome-scale genome assembly of Pensacola bahiagrass (Paspalum notatum Flugge var. saurae).</title>
        <authorList>
            <person name="Vega J.M."/>
            <person name="Podio M."/>
            <person name="Orjuela J."/>
            <person name="Siena L.A."/>
            <person name="Pessino S.C."/>
            <person name="Combes M.C."/>
            <person name="Mariac C."/>
            <person name="Albertini E."/>
            <person name="Pupilli F."/>
            <person name="Ortiz J.P.A."/>
            <person name="Leblanc O."/>
        </authorList>
    </citation>
    <scope>NUCLEOTIDE SEQUENCE [LARGE SCALE GENOMIC DNA]</scope>
    <source>
        <strain evidence="5">R1</strain>
        <tissue evidence="5">Leaf</tissue>
    </source>
</reference>
<evidence type="ECO:0000313" key="6">
    <source>
        <dbReference type="Proteomes" id="UP001341281"/>
    </source>
</evidence>
<dbReference type="PANTHER" id="PTHR46481:SF11">
    <property type="entry name" value="ZINC FINGER BED DOMAIN-CONTAINING PROTEIN RICESLEEPER 2-LIKE"/>
    <property type="match status" value="1"/>
</dbReference>
<dbReference type="InterPro" id="IPR008906">
    <property type="entry name" value="HATC_C_dom"/>
</dbReference>
<evidence type="ECO:0000256" key="2">
    <source>
        <dbReference type="SAM" id="MobiDB-lite"/>
    </source>
</evidence>
<organism evidence="5 6">
    <name type="scientific">Paspalum notatum var. saurae</name>
    <dbReference type="NCBI Taxonomy" id="547442"/>
    <lineage>
        <taxon>Eukaryota</taxon>
        <taxon>Viridiplantae</taxon>
        <taxon>Streptophyta</taxon>
        <taxon>Embryophyta</taxon>
        <taxon>Tracheophyta</taxon>
        <taxon>Spermatophyta</taxon>
        <taxon>Magnoliopsida</taxon>
        <taxon>Liliopsida</taxon>
        <taxon>Poales</taxon>
        <taxon>Poaceae</taxon>
        <taxon>PACMAD clade</taxon>
        <taxon>Panicoideae</taxon>
        <taxon>Andropogonodae</taxon>
        <taxon>Paspaleae</taxon>
        <taxon>Paspalinae</taxon>
        <taxon>Paspalum</taxon>
    </lineage>
</organism>
<dbReference type="PANTHER" id="PTHR46481">
    <property type="entry name" value="ZINC FINGER BED DOMAIN-CONTAINING PROTEIN 4"/>
    <property type="match status" value="1"/>
</dbReference>
<dbReference type="EMBL" id="CP144746">
    <property type="protein sequence ID" value="WVZ58537.1"/>
    <property type="molecule type" value="Genomic_DNA"/>
</dbReference>
<dbReference type="GO" id="GO:0003677">
    <property type="term" value="F:DNA binding"/>
    <property type="evidence" value="ECO:0007669"/>
    <property type="project" value="UniProtKB-KW"/>
</dbReference>
<dbReference type="SUPFAM" id="SSF53098">
    <property type="entry name" value="Ribonuclease H-like"/>
    <property type="match status" value="1"/>
</dbReference>
<dbReference type="InterPro" id="IPR012337">
    <property type="entry name" value="RNaseH-like_sf"/>
</dbReference>
<evidence type="ECO:0000259" key="4">
    <source>
        <dbReference type="Pfam" id="PF14372"/>
    </source>
</evidence>
<keyword evidence="1" id="KW-0238">DNA-binding</keyword>
<dbReference type="Pfam" id="PF14372">
    <property type="entry name" value="hAT-like_RNase-H"/>
    <property type="match status" value="1"/>
</dbReference>
<protein>
    <submittedName>
        <fullName evidence="5">Uncharacterized protein</fullName>
    </submittedName>
</protein>
<evidence type="ECO:0000256" key="1">
    <source>
        <dbReference type="ARBA" id="ARBA00023125"/>
    </source>
</evidence>
<feature type="compositionally biased region" description="Polar residues" evidence="2">
    <location>
        <begin position="142"/>
        <end position="154"/>
    </location>
</feature>
<gene>
    <name evidence="5" type="ORF">U9M48_008803</name>
</gene>
<dbReference type="AlphaFoldDB" id="A0AAQ3SQ02"/>
<keyword evidence="6" id="KW-1185">Reference proteome</keyword>
<feature type="domain" description="HAT C-terminal dimerisation" evidence="3">
    <location>
        <begin position="646"/>
        <end position="727"/>
    </location>
</feature>
<evidence type="ECO:0000313" key="5">
    <source>
        <dbReference type="EMBL" id="WVZ58537.1"/>
    </source>
</evidence>
<proteinExistence type="predicted"/>
<sequence length="747" mass="84228">MKNWNALVPTRGISPSPLVFSLHVVGGGTAGRSSSLAAAARRSAVAAKAQLHAEHGRRRRRGRVPLEEADLVAWLWEKIKTLLLPFLALADVCPARRFEVFATAAVANVQLEAAEKPVRAVLPPSPSCLMATPLDSGDPDEQSSAPPESYSGVQPKQVGPEVASGTQRCIENAASESHGSKRKRTSPVWDYYSTSEKFHLTFSEDRDASDREVAQKAVNSMFILHGYPLSIADHPGLRAFFVAMKPSFEMETQNTIRNDLLDHYEMEKKKVLAYLQKDSGHVAVTIELWTNDKQRRGYIAVTGHFIDNSWEPRRCLLRFLYVPYPHTSGILCEAIYKCLQSWDLGRKLSTLTLHNCCSDDALLPLIESNLGQTNLLVGGRMLHMQSCAHILDSVVKDGLEVIATAVEKVRDSVAYFLATPRRYKMFKKAAKSQRVELSENLGLDCKCKWTSTYTMLCVALAYKTVFDHLKQIDKKFISCPAAEDWISISSICDSLEHFHDLSEMLSGTKHVTANMFFIDICEIKMNMHKWLRCGDPIIEKMSAAMAEKFDKYWSDIHGLMSLAIILDPRGKMAMLKVCYDILFGEENSEQHVRKSRDFLCELINEYKVQTESGKAASSDEKAPRMRSFRAYLAHLEAQDALRPENELDCYLEEENLPYGNDKFDILVWWKYKGRYRTLKMIARDIFAIPITRIVSESTLGIGARVLSGHFSHLSPKMLEAAMCSQDWHRNELQGKEGVKASDMYGRH</sequence>
<name>A0AAQ3SQ02_PASNO</name>
<dbReference type="Pfam" id="PF05699">
    <property type="entry name" value="Dimer_Tnp_hAT"/>
    <property type="match status" value="1"/>
</dbReference>
<dbReference type="InterPro" id="IPR025525">
    <property type="entry name" value="hAT-like_transposase_RNase-H"/>
</dbReference>